<keyword evidence="4" id="KW-0233">DNA recombination</keyword>
<evidence type="ECO:0000313" key="6">
    <source>
        <dbReference type="EMBL" id="RMV10559.1"/>
    </source>
</evidence>
<sequence>MDRTPKSDAMARPITPLTDSKCDAAKAKDKPYKLSDGGGLYLLVRPSGGKVWRIKYNRPNGQENTLTVGEYGRSGISLAKAREARRQARDLLAQDIDPAEHARLEQAKAQNATTFEAVTREWHAAQVKRGKWSEGHAERVLREMEVDLFPALGKRPVEQLKTRDLLAPLQAVEARDALDMASRLKQRLCSVMRHATQTGIIDYNPAQDLGGALATRKTTHRPALPLDRLGELLRRLEAYPGRPLTRLALILTLQVFVRSSELRMARWGEIDIKRALWIIPAKREALAGVKHSTRGSKMGDEHLVPLSPQAVATLEQIHAMTGDGDLVFPSDAYTSKPMSENTVNAALRRLGYDTKKDVCGHGFRTMACSALVESGLWSKDAVERQMSHKERNGVRAAYIHRAEHIEERRLMLEWWDNFLEANRAEPITPFEYARPSGQNIVELRRAVQ</sequence>
<dbReference type="Gene3D" id="1.10.443.10">
    <property type="entry name" value="Intergrase catalytic core"/>
    <property type="match status" value="1"/>
</dbReference>
<reference evidence="6 7" key="1">
    <citation type="submission" date="2018-08" db="EMBL/GenBank/DDBJ databases">
        <title>Recombination of ecologically and evolutionarily significant loci maintains genetic cohesion in the Pseudomonas syringae species complex.</title>
        <authorList>
            <person name="Dillon M."/>
            <person name="Thakur S."/>
            <person name="Almeida R.N.D."/>
            <person name="Weir B.S."/>
            <person name="Guttman D.S."/>
        </authorList>
    </citation>
    <scope>NUCLEOTIDE SEQUENCE [LARGE SCALE GENOMIC DNA]</scope>
    <source>
        <strain evidence="6 7">ICMP 11899</strain>
    </source>
</reference>
<dbReference type="PANTHER" id="PTHR30629:SF9">
    <property type="entry name" value="PROTEIN INTB-RELATED"/>
    <property type="match status" value="1"/>
</dbReference>
<evidence type="ECO:0000256" key="2">
    <source>
        <dbReference type="ARBA" id="ARBA00022908"/>
    </source>
</evidence>
<dbReference type="PROSITE" id="PS51898">
    <property type="entry name" value="TYR_RECOMBINASE"/>
    <property type="match status" value="1"/>
</dbReference>
<dbReference type="GO" id="GO:0003677">
    <property type="term" value="F:DNA binding"/>
    <property type="evidence" value="ECO:0007669"/>
    <property type="project" value="UniProtKB-KW"/>
</dbReference>
<dbReference type="GO" id="GO:0006310">
    <property type="term" value="P:DNA recombination"/>
    <property type="evidence" value="ECO:0007669"/>
    <property type="project" value="UniProtKB-KW"/>
</dbReference>
<gene>
    <name evidence="6" type="ORF">ALP17_00381</name>
</gene>
<dbReference type="Proteomes" id="UP000270795">
    <property type="component" value="Unassembled WGS sequence"/>
</dbReference>
<dbReference type="EMBL" id="RBUM01000423">
    <property type="protein sequence ID" value="RMV10559.1"/>
    <property type="molecule type" value="Genomic_DNA"/>
</dbReference>
<dbReference type="AlphaFoldDB" id="A0A3M5ZUC7"/>
<keyword evidence="3" id="KW-0238">DNA-binding</keyword>
<dbReference type="SUPFAM" id="SSF56349">
    <property type="entry name" value="DNA breaking-rejoining enzymes"/>
    <property type="match status" value="1"/>
</dbReference>
<evidence type="ECO:0000313" key="7">
    <source>
        <dbReference type="Proteomes" id="UP000270795"/>
    </source>
</evidence>
<comment type="similarity">
    <text evidence="1">Belongs to the 'phage' integrase family.</text>
</comment>
<feature type="domain" description="Tyr recombinase" evidence="5">
    <location>
        <begin position="219"/>
        <end position="412"/>
    </location>
</feature>
<dbReference type="InterPro" id="IPR002104">
    <property type="entry name" value="Integrase_catalytic"/>
</dbReference>
<dbReference type="PANTHER" id="PTHR30629">
    <property type="entry name" value="PROPHAGE INTEGRASE"/>
    <property type="match status" value="1"/>
</dbReference>
<dbReference type="Pfam" id="PF22022">
    <property type="entry name" value="Phage_int_M"/>
    <property type="match status" value="1"/>
</dbReference>
<dbReference type="Gene3D" id="1.10.150.130">
    <property type="match status" value="1"/>
</dbReference>
<dbReference type="InterPro" id="IPR011010">
    <property type="entry name" value="DNA_brk_join_enz"/>
</dbReference>
<evidence type="ECO:0000259" key="5">
    <source>
        <dbReference type="PROSITE" id="PS51898"/>
    </source>
</evidence>
<proteinExistence type="inferred from homology"/>
<dbReference type="InterPro" id="IPR025166">
    <property type="entry name" value="Integrase_DNA_bind_dom"/>
</dbReference>
<dbReference type="InterPro" id="IPR050808">
    <property type="entry name" value="Phage_Integrase"/>
</dbReference>
<evidence type="ECO:0000256" key="1">
    <source>
        <dbReference type="ARBA" id="ARBA00008857"/>
    </source>
</evidence>
<name>A0A3M5ZUC7_PSESS</name>
<dbReference type="Gene3D" id="3.30.160.390">
    <property type="entry name" value="Integrase, DNA-binding domain"/>
    <property type="match status" value="1"/>
</dbReference>
<dbReference type="CDD" id="cd00801">
    <property type="entry name" value="INT_P4_C"/>
    <property type="match status" value="1"/>
</dbReference>
<dbReference type="GO" id="GO:0015074">
    <property type="term" value="P:DNA integration"/>
    <property type="evidence" value="ECO:0007669"/>
    <property type="project" value="UniProtKB-KW"/>
</dbReference>
<dbReference type="InterPro" id="IPR053876">
    <property type="entry name" value="Phage_int_M"/>
</dbReference>
<dbReference type="InterPro" id="IPR013762">
    <property type="entry name" value="Integrase-like_cat_sf"/>
</dbReference>
<keyword evidence="2" id="KW-0229">DNA integration</keyword>
<dbReference type="Pfam" id="PF00589">
    <property type="entry name" value="Phage_integrase"/>
    <property type="match status" value="1"/>
</dbReference>
<evidence type="ECO:0000256" key="3">
    <source>
        <dbReference type="ARBA" id="ARBA00023125"/>
    </source>
</evidence>
<dbReference type="Pfam" id="PF13356">
    <property type="entry name" value="Arm-DNA-bind_3"/>
    <property type="match status" value="1"/>
</dbReference>
<organism evidence="6 7">
    <name type="scientific">Pseudomonas savastanoi</name>
    <name type="common">Pseudomonas syringae pv. savastanoi</name>
    <dbReference type="NCBI Taxonomy" id="29438"/>
    <lineage>
        <taxon>Bacteria</taxon>
        <taxon>Pseudomonadati</taxon>
        <taxon>Pseudomonadota</taxon>
        <taxon>Gammaproteobacteria</taxon>
        <taxon>Pseudomonadales</taxon>
        <taxon>Pseudomonadaceae</taxon>
        <taxon>Pseudomonas</taxon>
    </lineage>
</organism>
<protein>
    <submittedName>
        <fullName evidence="6">Integrase</fullName>
    </submittedName>
</protein>
<evidence type="ECO:0000256" key="4">
    <source>
        <dbReference type="ARBA" id="ARBA00023172"/>
    </source>
</evidence>
<dbReference type="InterPro" id="IPR038488">
    <property type="entry name" value="Integrase_DNA-bd_sf"/>
</dbReference>
<accession>A0A3M5ZUC7</accession>
<comment type="caution">
    <text evidence="6">The sequence shown here is derived from an EMBL/GenBank/DDBJ whole genome shotgun (WGS) entry which is preliminary data.</text>
</comment>
<dbReference type="InterPro" id="IPR010998">
    <property type="entry name" value="Integrase_recombinase_N"/>
</dbReference>